<dbReference type="GO" id="GO:0005524">
    <property type="term" value="F:ATP binding"/>
    <property type="evidence" value="ECO:0007669"/>
    <property type="project" value="InterPro"/>
</dbReference>
<keyword evidence="3 4" id="KW-0472">Membrane</keyword>
<evidence type="ECO:0000256" key="5">
    <source>
        <dbReference type="SAM" id="SignalP"/>
    </source>
</evidence>
<name>A0A8T1VNB7_9STRA</name>
<feature type="transmembrane region" description="Helical" evidence="4">
    <location>
        <begin position="171"/>
        <end position="194"/>
    </location>
</feature>
<evidence type="ECO:0000256" key="4">
    <source>
        <dbReference type="SAM" id="Phobius"/>
    </source>
</evidence>
<keyword evidence="8" id="KW-1185">Reference proteome</keyword>
<dbReference type="InterPro" id="IPR003439">
    <property type="entry name" value="ABC_transporter-like_ATP-bd"/>
</dbReference>
<evidence type="ECO:0000256" key="2">
    <source>
        <dbReference type="ARBA" id="ARBA00022989"/>
    </source>
</evidence>
<dbReference type="PANTHER" id="PTHR43394">
    <property type="entry name" value="ATP-DEPENDENT PERMEASE MDL1, MITOCHONDRIAL"/>
    <property type="match status" value="1"/>
</dbReference>
<reference evidence="7" key="1">
    <citation type="submission" date="2021-02" db="EMBL/GenBank/DDBJ databases">
        <authorList>
            <person name="Palmer J.M."/>
        </authorList>
    </citation>
    <scope>NUCLEOTIDE SEQUENCE</scope>
    <source>
        <strain evidence="7">SCRP734</strain>
    </source>
</reference>
<feature type="chain" id="PRO_5035815159" evidence="5">
    <location>
        <begin position="19"/>
        <end position="445"/>
    </location>
</feature>
<evidence type="ECO:0000313" key="8">
    <source>
        <dbReference type="Proteomes" id="UP000694044"/>
    </source>
</evidence>
<feature type="signal peptide" evidence="5">
    <location>
        <begin position="1"/>
        <end position="18"/>
    </location>
</feature>
<protein>
    <submittedName>
        <fullName evidence="7">Antigen peptide transporter 2</fullName>
    </submittedName>
</protein>
<dbReference type="GO" id="GO:0016887">
    <property type="term" value="F:ATP hydrolysis activity"/>
    <property type="evidence" value="ECO:0007669"/>
    <property type="project" value="InterPro"/>
</dbReference>
<dbReference type="InterPro" id="IPR003593">
    <property type="entry name" value="AAA+_ATPase"/>
</dbReference>
<feature type="domain" description="ABC transmembrane type-1" evidence="6">
    <location>
        <begin position="75"/>
        <end position="232"/>
    </location>
</feature>
<dbReference type="InterPro" id="IPR011527">
    <property type="entry name" value="ABC1_TM_dom"/>
</dbReference>
<accession>A0A8T1VNB7</accession>
<comment type="caution">
    <text evidence="7">The sequence shown here is derived from an EMBL/GenBank/DDBJ whole genome shotgun (WGS) entry which is preliminary data.</text>
</comment>
<dbReference type="InterPro" id="IPR039421">
    <property type="entry name" value="Type_1_exporter"/>
</dbReference>
<keyword evidence="5" id="KW-0732">Signal</keyword>
<dbReference type="Pfam" id="PF00005">
    <property type="entry name" value="ABC_tran"/>
    <property type="match status" value="1"/>
</dbReference>
<dbReference type="GO" id="GO:0090374">
    <property type="term" value="P:oligopeptide export from mitochondrion"/>
    <property type="evidence" value="ECO:0007669"/>
    <property type="project" value="TreeGrafter"/>
</dbReference>
<evidence type="ECO:0000256" key="1">
    <source>
        <dbReference type="ARBA" id="ARBA00022692"/>
    </source>
</evidence>
<evidence type="ECO:0000256" key="3">
    <source>
        <dbReference type="ARBA" id="ARBA00023136"/>
    </source>
</evidence>
<keyword evidence="2 4" id="KW-1133">Transmembrane helix</keyword>
<proteinExistence type="predicted"/>
<dbReference type="Proteomes" id="UP000694044">
    <property type="component" value="Unassembled WGS sequence"/>
</dbReference>
<gene>
    <name evidence="7" type="primary">ABCB3_1</name>
    <name evidence="7" type="ORF">PHYPSEUDO_004682</name>
</gene>
<sequence>MFMLPTIFLSSSPGLWLGSFPTVQSSPSRPDAHTPSDISQALAASLSVVKRCSHPSGHDVRDIEPPGRESHDAIIVIVFAVCFYFSWQLTLILLAVASLLTISSFLVNNSVAGGDSTSKKNNNADAAAGALLTNTIDSIRTVASLGMEKDVSSKYKAFLETSKQTDTRAGVIAGAAFGFSLGTMLLVAVLLFYVSARWISRGTITFEDMSAVLMVFSLSSFSIGSAAQGATDPKKAHQAAANLFEIFDPVIDALSTDGETLSSVKGELEFHDVQFAYPSRPGGPVFEQYSLEVAPGQTVALVGASGCGKSTAIALLERFYDPEAGSVTLDGVDLRQLRLPWLRGRISFVRQEPVLFAGTVAENIALGKPRATREKIVQAAEDSSAQTSSGTSSTASKPMWAIAAASFLAAKKQRIALARGTRTSYCLTKQPVHWTTRARGSCRLH</sequence>
<keyword evidence="1 4" id="KW-0812">Transmembrane</keyword>
<dbReference type="GO" id="GO:0005743">
    <property type="term" value="C:mitochondrial inner membrane"/>
    <property type="evidence" value="ECO:0007669"/>
    <property type="project" value="TreeGrafter"/>
</dbReference>
<dbReference type="SMART" id="SM00382">
    <property type="entry name" value="AAA"/>
    <property type="match status" value="1"/>
</dbReference>
<dbReference type="PANTHER" id="PTHR43394:SF1">
    <property type="entry name" value="ATP-BINDING CASSETTE SUB-FAMILY B MEMBER 10, MITOCHONDRIAL"/>
    <property type="match status" value="1"/>
</dbReference>
<dbReference type="EMBL" id="JAGDFM010000201">
    <property type="protein sequence ID" value="KAG7382651.1"/>
    <property type="molecule type" value="Genomic_DNA"/>
</dbReference>
<feature type="transmembrane region" description="Helical" evidence="4">
    <location>
        <begin position="73"/>
        <end position="100"/>
    </location>
</feature>
<organism evidence="7 8">
    <name type="scientific">Phytophthora pseudosyringae</name>
    <dbReference type="NCBI Taxonomy" id="221518"/>
    <lineage>
        <taxon>Eukaryota</taxon>
        <taxon>Sar</taxon>
        <taxon>Stramenopiles</taxon>
        <taxon>Oomycota</taxon>
        <taxon>Peronosporomycetes</taxon>
        <taxon>Peronosporales</taxon>
        <taxon>Peronosporaceae</taxon>
        <taxon>Phytophthora</taxon>
    </lineage>
</organism>
<evidence type="ECO:0000313" key="7">
    <source>
        <dbReference type="EMBL" id="KAG7382651.1"/>
    </source>
</evidence>
<dbReference type="OrthoDB" id="6500128at2759"/>
<dbReference type="Pfam" id="PF00664">
    <property type="entry name" value="ABC_membrane"/>
    <property type="match status" value="1"/>
</dbReference>
<dbReference type="GO" id="GO:0015421">
    <property type="term" value="F:ABC-type oligopeptide transporter activity"/>
    <property type="evidence" value="ECO:0007669"/>
    <property type="project" value="TreeGrafter"/>
</dbReference>
<dbReference type="PROSITE" id="PS50929">
    <property type="entry name" value="ABC_TM1F"/>
    <property type="match status" value="1"/>
</dbReference>
<evidence type="ECO:0000259" key="6">
    <source>
        <dbReference type="PROSITE" id="PS50929"/>
    </source>
</evidence>
<dbReference type="AlphaFoldDB" id="A0A8T1VNB7"/>